<evidence type="ECO:0000259" key="2">
    <source>
        <dbReference type="Pfam" id="PF13449"/>
    </source>
</evidence>
<dbReference type="EMBL" id="LZYB01000004">
    <property type="protein sequence ID" value="OBV10831.1"/>
    <property type="molecule type" value="Genomic_DNA"/>
</dbReference>
<proteinExistence type="predicted"/>
<reference evidence="3 4" key="1">
    <citation type="submission" date="2016-06" db="EMBL/GenBank/DDBJ databases">
        <title>Genome sequence of Porphyrobacter dokdonensis DSW-74.</title>
        <authorList>
            <person name="Kim J.F."/>
            <person name="Song J.Y."/>
        </authorList>
    </citation>
    <scope>NUCLEOTIDE SEQUENCE [LARGE SCALE GENOMIC DNA]</scope>
    <source>
        <strain evidence="3 4">DSW-74</strain>
    </source>
</reference>
<name>A0A1A7BGH7_9SPHN</name>
<dbReference type="Pfam" id="PF13449">
    <property type="entry name" value="Phytase-like"/>
    <property type="match status" value="1"/>
</dbReference>
<feature type="chain" id="PRO_5008354978" evidence="1">
    <location>
        <begin position="25"/>
        <end position="319"/>
    </location>
</feature>
<evidence type="ECO:0000256" key="1">
    <source>
        <dbReference type="SAM" id="SignalP"/>
    </source>
</evidence>
<dbReference type="Proteomes" id="UP000092484">
    <property type="component" value="Unassembled WGS sequence"/>
</dbReference>
<dbReference type="RefSeq" id="WP_068864632.1">
    <property type="nucleotide sequence ID" value="NZ_LZYB01000004.1"/>
</dbReference>
<evidence type="ECO:0000313" key="3">
    <source>
        <dbReference type="EMBL" id="OBV10831.1"/>
    </source>
</evidence>
<dbReference type="STRING" id="1300349.I603_2044"/>
<keyword evidence="1" id="KW-0732">Signal</keyword>
<gene>
    <name evidence="3" type="ORF">I603_2044</name>
</gene>
<sequence length="319" mass="34751">MGRTRRLIAACALALLCAPGTWLRSEVVMTVPRDITVTQVQGAGSAAVPGWTVAGVWHYDSAGGRFGGFSAMLALGPGMLRAFTDRSFRITLTEPDQSGPRPYMNRQFVEPGWDFDLVDSESATRDPGNGNYWIGYEQTHAIQRNTIASSPDGVRDLRKLVDWPDNSGIEAMVRLADGRFVILPEGRREGLIFPEDPVDGGTPARFAVRSPAEGYVATDAAQLPDGRLMVLMRDVISPRPGAWPPFSCLLAIGLPPASGEIFAPQVALRLDGVIPRENYEGLALRPRDDGRIDVWVISDDNFSIFQRTLLAKLVFDPGG</sequence>
<dbReference type="InterPro" id="IPR027372">
    <property type="entry name" value="Phytase-like_dom"/>
</dbReference>
<comment type="caution">
    <text evidence="3">The sequence shown here is derived from an EMBL/GenBank/DDBJ whole genome shotgun (WGS) entry which is preliminary data.</text>
</comment>
<dbReference type="PATRIC" id="fig|1300349.4.peg.2036"/>
<evidence type="ECO:0000313" key="4">
    <source>
        <dbReference type="Proteomes" id="UP000092484"/>
    </source>
</evidence>
<accession>A0A1A7BGH7</accession>
<feature type="domain" description="Phytase-like" evidence="2">
    <location>
        <begin position="65"/>
        <end position="302"/>
    </location>
</feature>
<protein>
    <submittedName>
        <fullName evidence="3">Phytase-like domain-containing protein</fullName>
    </submittedName>
</protein>
<organism evidence="3 4">
    <name type="scientific">Erythrobacter dokdonensis DSW-74</name>
    <dbReference type="NCBI Taxonomy" id="1300349"/>
    <lineage>
        <taxon>Bacteria</taxon>
        <taxon>Pseudomonadati</taxon>
        <taxon>Pseudomonadota</taxon>
        <taxon>Alphaproteobacteria</taxon>
        <taxon>Sphingomonadales</taxon>
        <taxon>Erythrobacteraceae</taxon>
        <taxon>Erythrobacter/Porphyrobacter group</taxon>
        <taxon>Erythrobacter</taxon>
    </lineage>
</organism>
<keyword evidence="4" id="KW-1185">Reference proteome</keyword>
<feature type="signal peptide" evidence="1">
    <location>
        <begin position="1"/>
        <end position="24"/>
    </location>
</feature>
<dbReference type="AlphaFoldDB" id="A0A1A7BGH7"/>